<dbReference type="GO" id="GO:0003924">
    <property type="term" value="F:GTPase activity"/>
    <property type="evidence" value="ECO:0007669"/>
    <property type="project" value="InterPro"/>
</dbReference>
<gene>
    <name evidence="2" type="primary">ffh_40</name>
    <name evidence="2" type="ORF">SDC9_144612</name>
</gene>
<sequence length="162" mass="18629">MDDFELFYPERVADRILGMGDIVTLVEKAQEKLDMEVQMKAAQRMMEGSFNLNDMAYQLKQVNKMGSLKSLMNMIPGMNQLSDSIDEEQANRDIKLNVAIIESMTKEERENPDIIRMSRKHRIADGSGTTVAQVNKLLSQYEKMKDQMKMVSRLGKSKGWKM</sequence>
<dbReference type="GO" id="GO:0008312">
    <property type="term" value="F:7S RNA binding"/>
    <property type="evidence" value="ECO:0007669"/>
    <property type="project" value="InterPro"/>
</dbReference>
<dbReference type="PANTHER" id="PTHR11564">
    <property type="entry name" value="SIGNAL RECOGNITION PARTICLE 54K PROTEIN SRP54"/>
    <property type="match status" value="1"/>
</dbReference>
<name>A0A645E7F3_9ZZZZ</name>
<dbReference type="PANTHER" id="PTHR11564:SF5">
    <property type="entry name" value="SIGNAL RECOGNITION PARTICLE SUBUNIT SRP54"/>
    <property type="match status" value="1"/>
</dbReference>
<comment type="caution">
    <text evidence="2">The sequence shown here is derived from an EMBL/GenBank/DDBJ whole genome shotgun (WGS) entry which is preliminary data.</text>
</comment>
<dbReference type="GO" id="GO:0005525">
    <property type="term" value="F:GTP binding"/>
    <property type="evidence" value="ECO:0007669"/>
    <property type="project" value="InterPro"/>
</dbReference>
<dbReference type="Gene3D" id="1.10.260.30">
    <property type="entry name" value="Signal recognition particle, SRP54 subunit, M-domain"/>
    <property type="match status" value="1"/>
</dbReference>
<dbReference type="Pfam" id="PF02978">
    <property type="entry name" value="SRP_SPB"/>
    <property type="match status" value="1"/>
</dbReference>
<dbReference type="InterPro" id="IPR004125">
    <property type="entry name" value="Signal_recog_particle_SRP54_M"/>
</dbReference>
<dbReference type="AlphaFoldDB" id="A0A645E7F3"/>
<evidence type="ECO:0000313" key="2">
    <source>
        <dbReference type="EMBL" id="MPM97439.1"/>
    </source>
</evidence>
<protein>
    <submittedName>
        <fullName evidence="2">Signal recognition particle protein</fullName>
    </submittedName>
</protein>
<dbReference type="InterPro" id="IPR022941">
    <property type="entry name" value="SRP54"/>
</dbReference>
<dbReference type="SUPFAM" id="SSF47446">
    <property type="entry name" value="Signal peptide-binding domain"/>
    <property type="match status" value="1"/>
</dbReference>
<proteinExistence type="predicted"/>
<dbReference type="InterPro" id="IPR036891">
    <property type="entry name" value="Signal_recog_part_SRP54_M_sf"/>
</dbReference>
<dbReference type="Gene3D" id="1.20.120.140">
    <property type="entry name" value="Signal recognition particle SRP54, nucleotide-binding domain"/>
    <property type="match status" value="1"/>
</dbReference>
<dbReference type="EMBL" id="VSSQ01043720">
    <property type="protein sequence ID" value="MPM97439.1"/>
    <property type="molecule type" value="Genomic_DNA"/>
</dbReference>
<accession>A0A645E7F3</accession>
<dbReference type="InterPro" id="IPR042101">
    <property type="entry name" value="SRP54_N_sf"/>
</dbReference>
<organism evidence="2">
    <name type="scientific">bioreactor metagenome</name>
    <dbReference type="NCBI Taxonomy" id="1076179"/>
    <lineage>
        <taxon>unclassified sequences</taxon>
        <taxon>metagenomes</taxon>
        <taxon>ecological metagenomes</taxon>
    </lineage>
</organism>
<dbReference type="GO" id="GO:0006614">
    <property type="term" value="P:SRP-dependent cotranslational protein targeting to membrane"/>
    <property type="evidence" value="ECO:0007669"/>
    <property type="project" value="InterPro"/>
</dbReference>
<dbReference type="GO" id="GO:0048500">
    <property type="term" value="C:signal recognition particle"/>
    <property type="evidence" value="ECO:0007669"/>
    <property type="project" value="InterPro"/>
</dbReference>
<feature type="domain" description="Signal recognition particle SRP54 subunit M-domain" evidence="1">
    <location>
        <begin position="49"/>
        <end position="148"/>
    </location>
</feature>
<evidence type="ECO:0000259" key="1">
    <source>
        <dbReference type="Pfam" id="PF02978"/>
    </source>
</evidence>
<reference evidence="2" key="1">
    <citation type="submission" date="2019-08" db="EMBL/GenBank/DDBJ databases">
        <authorList>
            <person name="Kucharzyk K."/>
            <person name="Murdoch R.W."/>
            <person name="Higgins S."/>
            <person name="Loffler F."/>
        </authorList>
    </citation>
    <scope>NUCLEOTIDE SEQUENCE</scope>
</reference>